<comment type="similarity">
    <text evidence="2">Belongs to the archaeal/bacterial/fungal opsin family.</text>
</comment>
<evidence type="ECO:0000313" key="12">
    <source>
        <dbReference type="EMBL" id="KAF4308147.1"/>
    </source>
</evidence>
<gene>
    <name evidence="12" type="ORF">GTA08_BOTSDO04778</name>
</gene>
<evidence type="ECO:0000256" key="1">
    <source>
        <dbReference type="ARBA" id="ARBA00004141"/>
    </source>
</evidence>
<dbReference type="GO" id="GO:0007602">
    <property type="term" value="P:phototransduction"/>
    <property type="evidence" value="ECO:0007669"/>
    <property type="project" value="UniProtKB-KW"/>
</dbReference>
<feature type="transmembrane region" description="Helical" evidence="11">
    <location>
        <begin position="53"/>
        <end position="74"/>
    </location>
</feature>
<dbReference type="CDD" id="cd15028">
    <property type="entry name" value="7tm_Opsin-1_euk"/>
    <property type="match status" value="1"/>
</dbReference>
<organism evidence="12 13">
    <name type="scientific">Botryosphaeria dothidea</name>
    <dbReference type="NCBI Taxonomy" id="55169"/>
    <lineage>
        <taxon>Eukaryota</taxon>
        <taxon>Fungi</taxon>
        <taxon>Dikarya</taxon>
        <taxon>Ascomycota</taxon>
        <taxon>Pezizomycotina</taxon>
        <taxon>Dothideomycetes</taxon>
        <taxon>Dothideomycetes incertae sedis</taxon>
        <taxon>Botryosphaeriales</taxon>
        <taxon>Botryosphaeriaceae</taxon>
        <taxon>Botryosphaeria</taxon>
    </lineage>
</organism>
<dbReference type="PANTHER" id="PTHR28286">
    <property type="match status" value="1"/>
</dbReference>
<dbReference type="PANTHER" id="PTHR28286:SF2">
    <property type="entry name" value="BACTERIORHODOPSIN _OPSIN, NOPA (EUROFUNG)"/>
    <property type="match status" value="1"/>
</dbReference>
<evidence type="ECO:0000256" key="6">
    <source>
        <dbReference type="ARBA" id="ARBA00022925"/>
    </source>
</evidence>
<dbReference type="Gene3D" id="1.20.1070.10">
    <property type="entry name" value="Rhodopsin 7-helix transmembrane proteins"/>
    <property type="match status" value="1"/>
</dbReference>
<keyword evidence="4" id="KW-0716">Sensory transduction</keyword>
<evidence type="ECO:0000256" key="2">
    <source>
        <dbReference type="ARBA" id="ARBA00008130"/>
    </source>
</evidence>
<dbReference type="Proteomes" id="UP000572817">
    <property type="component" value="Unassembled WGS sequence"/>
</dbReference>
<feature type="transmembrane region" description="Helical" evidence="11">
    <location>
        <begin position="80"/>
        <end position="99"/>
    </location>
</feature>
<feature type="transmembrane region" description="Helical" evidence="11">
    <location>
        <begin position="227"/>
        <end position="245"/>
    </location>
</feature>
<feature type="transmembrane region" description="Helical" evidence="11">
    <location>
        <begin position="144"/>
        <end position="176"/>
    </location>
</feature>
<evidence type="ECO:0000256" key="5">
    <source>
        <dbReference type="ARBA" id="ARBA00022692"/>
    </source>
</evidence>
<dbReference type="OrthoDB" id="10261467at2759"/>
<sequence>MIHPEQVAEMLKKTSTLLVPTSTSTASPIDPVPTVVPDHPHYQTAGAAGERTLWVVFVIMLVATIVFSGLSWNVPVSRRLYHVVTTLITTIAALSYFAMASGHGKAFHHVKVRESHSHVPDTYHDIYREVYWARYVDWSLTTPLLLLDLCLLAGVDGAHTLIAIVADLIMILTGLFAAFGSEGTPQKWGWYAIACIAYLVVIWHLALHGRAKAFARSSKVSKLFGSLALFTLILWTAYPIVWGIADGSRKASVNDEIIAYAVLDVLAKPVFGLWLLLSHAKIPETNVEVGGYWTHGLTGEGNIRIGDDDEGA</sequence>
<dbReference type="GO" id="GO:0009881">
    <property type="term" value="F:photoreceptor activity"/>
    <property type="evidence" value="ECO:0007669"/>
    <property type="project" value="UniProtKB-KW"/>
</dbReference>
<keyword evidence="8" id="KW-0157">Chromophore</keyword>
<evidence type="ECO:0000256" key="11">
    <source>
        <dbReference type="SAM" id="Phobius"/>
    </source>
</evidence>
<feature type="transmembrane region" description="Helical" evidence="11">
    <location>
        <begin position="257"/>
        <end position="277"/>
    </location>
</feature>
<dbReference type="PROSITE" id="PS00327">
    <property type="entry name" value="BACTERIAL_OPSIN_RET"/>
    <property type="match status" value="1"/>
</dbReference>
<keyword evidence="7 11" id="KW-1133">Transmembrane helix</keyword>
<keyword evidence="9 11" id="KW-0472">Membrane</keyword>
<dbReference type="SUPFAM" id="SSF81321">
    <property type="entry name" value="Family A G protein-coupled receptor-like"/>
    <property type="match status" value="1"/>
</dbReference>
<dbReference type="InterPro" id="IPR001425">
    <property type="entry name" value="Arc/bac/fun_rhodopsins"/>
</dbReference>
<evidence type="ECO:0000256" key="9">
    <source>
        <dbReference type="ARBA" id="ARBA00023136"/>
    </source>
</evidence>
<proteinExistence type="inferred from homology"/>
<dbReference type="Pfam" id="PF01036">
    <property type="entry name" value="Bac_rhodopsin"/>
    <property type="match status" value="1"/>
</dbReference>
<comment type="caution">
    <text evidence="12">The sequence shown here is derived from an EMBL/GenBank/DDBJ whole genome shotgun (WGS) entry which is preliminary data.</text>
</comment>
<keyword evidence="5 11" id="KW-0812">Transmembrane</keyword>
<dbReference type="PROSITE" id="PS00950">
    <property type="entry name" value="BACTERIAL_OPSIN_1"/>
    <property type="match status" value="1"/>
</dbReference>
<keyword evidence="3" id="KW-0600">Photoreceptor protein</keyword>
<reference evidence="12" key="1">
    <citation type="submission" date="2020-04" db="EMBL/GenBank/DDBJ databases">
        <title>Genome Assembly and Annotation of Botryosphaeria dothidea sdau 11-99, a Latent Pathogen of Apple Fruit Ring Rot in China.</title>
        <authorList>
            <person name="Yu C."/>
            <person name="Diao Y."/>
            <person name="Lu Q."/>
            <person name="Zhao J."/>
            <person name="Cui S."/>
            <person name="Peng C."/>
            <person name="He B."/>
            <person name="Liu H."/>
        </authorList>
    </citation>
    <scope>NUCLEOTIDE SEQUENCE [LARGE SCALE GENOMIC DNA]</scope>
    <source>
        <strain evidence="12">Sdau11-99</strain>
    </source>
</reference>
<keyword evidence="6" id="KW-0681">Retinal protein</keyword>
<accession>A0A8H4IVV9</accession>
<keyword evidence="10" id="KW-0675">Receptor</keyword>
<evidence type="ECO:0000313" key="13">
    <source>
        <dbReference type="Proteomes" id="UP000572817"/>
    </source>
</evidence>
<keyword evidence="13" id="KW-1185">Reference proteome</keyword>
<dbReference type="EMBL" id="WWBZ02000022">
    <property type="protein sequence ID" value="KAF4308147.1"/>
    <property type="molecule type" value="Genomic_DNA"/>
</dbReference>
<evidence type="ECO:0000256" key="10">
    <source>
        <dbReference type="ARBA" id="ARBA00023170"/>
    </source>
</evidence>
<dbReference type="GO" id="GO:0005886">
    <property type="term" value="C:plasma membrane"/>
    <property type="evidence" value="ECO:0007669"/>
    <property type="project" value="TreeGrafter"/>
</dbReference>
<evidence type="ECO:0000256" key="7">
    <source>
        <dbReference type="ARBA" id="ARBA00022989"/>
    </source>
</evidence>
<evidence type="ECO:0000256" key="3">
    <source>
        <dbReference type="ARBA" id="ARBA00022543"/>
    </source>
</evidence>
<feature type="transmembrane region" description="Helical" evidence="11">
    <location>
        <begin position="188"/>
        <end position="207"/>
    </location>
</feature>
<dbReference type="GO" id="GO:0005216">
    <property type="term" value="F:monoatomic ion channel activity"/>
    <property type="evidence" value="ECO:0007669"/>
    <property type="project" value="InterPro"/>
</dbReference>
<evidence type="ECO:0000256" key="4">
    <source>
        <dbReference type="ARBA" id="ARBA00022606"/>
    </source>
</evidence>
<dbReference type="InterPro" id="IPR018229">
    <property type="entry name" value="Rhodopsin_retinal_BS"/>
</dbReference>
<dbReference type="PRINTS" id="PR00251">
    <property type="entry name" value="BACTRLOPSIN"/>
</dbReference>
<protein>
    <submittedName>
        <fullName evidence="12">Rhodopsin bacterial</fullName>
    </submittedName>
</protein>
<dbReference type="FunFam" id="1.20.1070.10:FF:000160">
    <property type="entry name" value="Related to Opsin-1"/>
    <property type="match status" value="1"/>
</dbReference>
<name>A0A8H4IVV9_9PEZI</name>
<dbReference type="AlphaFoldDB" id="A0A8H4IVV9"/>
<dbReference type="SMART" id="SM01021">
    <property type="entry name" value="Bac_rhodopsin"/>
    <property type="match status" value="1"/>
</dbReference>
<dbReference type="GO" id="GO:0005783">
    <property type="term" value="C:endoplasmic reticulum"/>
    <property type="evidence" value="ECO:0007669"/>
    <property type="project" value="TreeGrafter"/>
</dbReference>
<comment type="subcellular location">
    <subcellularLocation>
        <location evidence="1">Membrane</location>
        <topology evidence="1">Multi-pass membrane protein</topology>
    </subcellularLocation>
</comment>
<evidence type="ECO:0000256" key="8">
    <source>
        <dbReference type="ARBA" id="ARBA00022991"/>
    </source>
</evidence>